<evidence type="ECO:0000313" key="12">
    <source>
        <dbReference type="Proteomes" id="UP000700596"/>
    </source>
</evidence>
<keyword evidence="5 9" id="KW-1133">Transmembrane helix</keyword>
<keyword evidence="8" id="KW-0175">Coiled coil</keyword>
<comment type="caution">
    <text evidence="11">The sequence shown here is derived from an EMBL/GenBank/DDBJ whole genome shotgun (WGS) entry which is preliminary data.</text>
</comment>
<dbReference type="GO" id="GO:0016192">
    <property type="term" value="P:vesicle-mediated transport"/>
    <property type="evidence" value="ECO:0007669"/>
    <property type="project" value="InterPro"/>
</dbReference>
<dbReference type="GO" id="GO:0012505">
    <property type="term" value="C:endomembrane system"/>
    <property type="evidence" value="ECO:0007669"/>
    <property type="project" value="UniProtKB-SubCell"/>
</dbReference>
<evidence type="ECO:0000256" key="9">
    <source>
        <dbReference type="SAM" id="Phobius"/>
    </source>
</evidence>
<evidence type="ECO:0000256" key="1">
    <source>
        <dbReference type="ARBA" id="ARBA00008025"/>
    </source>
</evidence>
<dbReference type="PANTHER" id="PTHR21136:SF168">
    <property type="entry name" value="VESICLE-ASSOCIATED MEMBRANE PROTEIN 9"/>
    <property type="match status" value="1"/>
</dbReference>
<dbReference type="SUPFAM" id="SSF64356">
    <property type="entry name" value="SNARE-like"/>
    <property type="match status" value="1"/>
</dbReference>
<dbReference type="Proteomes" id="UP000700596">
    <property type="component" value="Unassembled WGS sequence"/>
</dbReference>
<dbReference type="InterPro" id="IPR051097">
    <property type="entry name" value="Synaptobrevin-like_transport"/>
</dbReference>
<keyword evidence="2" id="KW-0813">Transport</keyword>
<sequence length="243" mass="26978">MASSSAQPSPMVYACILHNETVLTEHIVTPSLKTADILQELHPHLDHTLKKRHREFTAGPVTVYALVRSPSEFPASQSSAGNLSFLVFAHSGLGERITFGFLSSVEKKFFEEFDPATTDFAELPVFGCASFNGTLKRMLTTESGKQDALRAAQSELDQVNTIMRKNVEAALERGGQISTLVDKTDRLGTSAQDFRVRSRGLRRRMWFKNVKLMILLGVVVIFLVYLLIGMICGLPGWSRCVSR</sequence>
<dbReference type="InterPro" id="IPR001388">
    <property type="entry name" value="Synaptobrevin-like"/>
</dbReference>
<dbReference type="GO" id="GO:0005737">
    <property type="term" value="C:cytoplasm"/>
    <property type="evidence" value="ECO:0007669"/>
    <property type="project" value="UniProtKB-ARBA"/>
</dbReference>
<comment type="subcellular location">
    <subcellularLocation>
        <location evidence="7">Endomembrane system</location>
        <topology evidence="7">Single-pass type IV membrane protein</topology>
    </subcellularLocation>
</comment>
<evidence type="ECO:0000256" key="7">
    <source>
        <dbReference type="ARBA" id="ARBA00046280"/>
    </source>
</evidence>
<accession>A0A9P9E1E0</accession>
<dbReference type="Gene3D" id="1.20.5.110">
    <property type="match status" value="1"/>
</dbReference>
<dbReference type="EMBL" id="JAGMWT010000004">
    <property type="protein sequence ID" value="KAH7130449.1"/>
    <property type="molecule type" value="Genomic_DNA"/>
</dbReference>
<dbReference type="AlphaFoldDB" id="A0A9P9E1E0"/>
<feature type="transmembrane region" description="Helical" evidence="9">
    <location>
        <begin position="212"/>
        <end position="237"/>
    </location>
</feature>
<evidence type="ECO:0000256" key="8">
    <source>
        <dbReference type="PROSITE-ProRule" id="PRU00290"/>
    </source>
</evidence>
<dbReference type="PANTHER" id="PTHR21136">
    <property type="entry name" value="SNARE PROTEINS"/>
    <property type="match status" value="1"/>
</dbReference>
<keyword evidence="6 9" id="KW-0472">Membrane</keyword>
<keyword evidence="12" id="KW-1185">Reference proteome</keyword>
<evidence type="ECO:0000313" key="11">
    <source>
        <dbReference type="EMBL" id="KAH7130449.1"/>
    </source>
</evidence>
<dbReference type="SUPFAM" id="SSF58038">
    <property type="entry name" value="SNARE fusion complex"/>
    <property type="match status" value="1"/>
</dbReference>
<proteinExistence type="inferred from homology"/>
<evidence type="ECO:0000256" key="3">
    <source>
        <dbReference type="ARBA" id="ARBA00022692"/>
    </source>
</evidence>
<dbReference type="GO" id="GO:0016020">
    <property type="term" value="C:membrane"/>
    <property type="evidence" value="ECO:0007669"/>
    <property type="project" value="InterPro"/>
</dbReference>
<dbReference type="PROSITE" id="PS50892">
    <property type="entry name" value="V_SNARE"/>
    <property type="match status" value="1"/>
</dbReference>
<dbReference type="OrthoDB" id="190375at2759"/>
<evidence type="ECO:0000256" key="5">
    <source>
        <dbReference type="ARBA" id="ARBA00022989"/>
    </source>
</evidence>
<comment type="similarity">
    <text evidence="1">Belongs to the synaptobrevin family.</text>
</comment>
<dbReference type="InterPro" id="IPR011012">
    <property type="entry name" value="Longin-like_dom_sf"/>
</dbReference>
<dbReference type="FunFam" id="1.20.5.110:FF:000004">
    <property type="entry name" value="Vesicle-associated membrane protein 7"/>
    <property type="match status" value="1"/>
</dbReference>
<gene>
    <name evidence="11" type="ORF">B0J11DRAFT_523183</name>
</gene>
<protein>
    <submittedName>
        <fullName evidence="11">Vesicle-associated membrane protein-like protein</fullName>
    </submittedName>
</protein>
<evidence type="ECO:0000256" key="2">
    <source>
        <dbReference type="ARBA" id="ARBA00022448"/>
    </source>
</evidence>
<keyword evidence="3 9" id="KW-0812">Transmembrane</keyword>
<dbReference type="Pfam" id="PF00957">
    <property type="entry name" value="Synaptobrevin"/>
    <property type="match status" value="1"/>
</dbReference>
<dbReference type="PRINTS" id="PR00219">
    <property type="entry name" value="SYNAPTOBREVN"/>
</dbReference>
<feature type="domain" description="V-SNARE coiled-coil homology" evidence="10">
    <location>
        <begin position="148"/>
        <end position="208"/>
    </location>
</feature>
<evidence type="ECO:0000259" key="10">
    <source>
        <dbReference type="PROSITE" id="PS50892"/>
    </source>
</evidence>
<dbReference type="GO" id="GO:0015031">
    <property type="term" value="P:protein transport"/>
    <property type="evidence" value="ECO:0007669"/>
    <property type="project" value="UniProtKB-KW"/>
</dbReference>
<evidence type="ECO:0000256" key="4">
    <source>
        <dbReference type="ARBA" id="ARBA00022927"/>
    </source>
</evidence>
<evidence type="ECO:0000256" key="6">
    <source>
        <dbReference type="ARBA" id="ARBA00023136"/>
    </source>
</evidence>
<reference evidence="11" key="1">
    <citation type="journal article" date="2021" name="Nat. Commun.">
        <title>Genetic determinants of endophytism in the Arabidopsis root mycobiome.</title>
        <authorList>
            <person name="Mesny F."/>
            <person name="Miyauchi S."/>
            <person name="Thiergart T."/>
            <person name="Pickel B."/>
            <person name="Atanasova L."/>
            <person name="Karlsson M."/>
            <person name="Huettel B."/>
            <person name="Barry K.W."/>
            <person name="Haridas S."/>
            <person name="Chen C."/>
            <person name="Bauer D."/>
            <person name="Andreopoulos W."/>
            <person name="Pangilinan J."/>
            <person name="LaButti K."/>
            <person name="Riley R."/>
            <person name="Lipzen A."/>
            <person name="Clum A."/>
            <person name="Drula E."/>
            <person name="Henrissat B."/>
            <person name="Kohler A."/>
            <person name="Grigoriev I.V."/>
            <person name="Martin F.M."/>
            <person name="Hacquard S."/>
        </authorList>
    </citation>
    <scope>NUCLEOTIDE SEQUENCE</scope>
    <source>
        <strain evidence="11">MPI-CAGE-CH-0243</strain>
    </source>
</reference>
<dbReference type="InterPro" id="IPR042855">
    <property type="entry name" value="V_SNARE_CC"/>
</dbReference>
<organism evidence="11 12">
    <name type="scientific">Dendryphion nanum</name>
    <dbReference type="NCBI Taxonomy" id="256645"/>
    <lineage>
        <taxon>Eukaryota</taxon>
        <taxon>Fungi</taxon>
        <taxon>Dikarya</taxon>
        <taxon>Ascomycota</taxon>
        <taxon>Pezizomycotina</taxon>
        <taxon>Dothideomycetes</taxon>
        <taxon>Pleosporomycetidae</taxon>
        <taxon>Pleosporales</taxon>
        <taxon>Torulaceae</taxon>
        <taxon>Dendryphion</taxon>
    </lineage>
</organism>
<dbReference type="Gene3D" id="3.30.450.50">
    <property type="entry name" value="Longin domain"/>
    <property type="match status" value="1"/>
</dbReference>
<keyword evidence="4" id="KW-0653">Protein transport</keyword>
<name>A0A9P9E1E0_9PLEO</name>